<evidence type="ECO:0000256" key="4">
    <source>
        <dbReference type="ARBA" id="ARBA00022448"/>
    </source>
</evidence>
<dbReference type="InterPro" id="IPR036866">
    <property type="entry name" value="RibonucZ/Hydroxyglut_hydro"/>
</dbReference>
<comment type="function">
    <text evidence="6">May be involved in the transport of PQQ or its precursor to the periplasm.</text>
</comment>
<evidence type="ECO:0000256" key="3">
    <source>
        <dbReference type="ARBA" id="ARBA00015084"/>
    </source>
</evidence>
<proteinExistence type="inferred from homology"/>
<dbReference type="Gene3D" id="3.60.15.10">
    <property type="entry name" value="Ribonuclease Z/Hydroxyacylglutathione hydrolase-like"/>
    <property type="match status" value="1"/>
</dbReference>
<sequence length="293" mass="30461">MKAVVLGAAAGGGYPQWNCRCAVCALAWDRDPRAPWRTQSSLAVTLDGDSWVVLNASPDLGSQIRATDALHPRQPRHSPIRAVLLSGAEIDQVAGLLHMREGAPFDLIALAPALAAVEANPMFAAVPARPVAATGAIALPGGLEAELFPVAGKVPLYLEGAAPQLQSEAGEAAGIRISGGGRSLLYVPGCAAVTDSLQAQAERADAVFFDGTLFTDDEMLRAGIGIKTARRMGHLPMTGPGGSLSWLAGLPAQRKIYVHINNTNPALIAGSPERLQIEATGVEVAQDGMEVEL</sequence>
<evidence type="ECO:0000256" key="5">
    <source>
        <dbReference type="ARBA" id="ARBA00022905"/>
    </source>
</evidence>
<evidence type="ECO:0000259" key="7">
    <source>
        <dbReference type="Pfam" id="PF12706"/>
    </source>
</evidence>
<accession>A0A917FFC0</accession>
<dbReference type="Pfam" id="PF12706">
    <property type="entry name" value="Lactamase_B_2"/>
    <property type="match status" value="1"/>
</dbReference>
<dbReference type="HAMAP" id="MF_00653">
    <property type="entry name" value="PQQ_syn_PqqB"/>
    <property type="match status" value="1"/>
</dbReference>
<keyword evidence="4 6" id="KW-0813">Transport</keyword>
<dbReference type="AlphaFoldDB" id="A0A917FFC0"/>
<organism evidence="8 9">
    <name type="scientific">Azorhizobium oxalatiphilum</name>
    <dbReference type="NCBI Taxonomy" id="980631"/>
    <lineage>
        <taxon>Bacteria</taxon>
        <taxon>Pseudomonadati</taxon>
        <taxon>Pseudomonadota</taxon>
        <taxon>Alphaproteobacteria</taxon>
        <taxon>Hyphomicrobiales</taxon>
        <taxon>Xanthobacteraceae</taxon>
        <taxon>Azorhizobium</taxon>
    </lineage>
</organism>
<keyword evidence="5 6" id="KW-0884">PQQ biosynthesis</keyword>
<evidence type="ECO:0000256" key="6">
    <source>
        <dbReference type="HAMAP-Rule" id="MF_00653"/>
    </source>
</evidence>
<reference evidence="8" key="2">
    <citation type="submission" date="2020-09" db="EMBL/GenBank/DDBJ databases">
        <authorList>
            <person name="Sun Q."/>
            <person name="Sedlacek I."/>
        </authorList>
    </citation>
    <scope>NUCLEOTIDE SEQUENCE</scope>
    <source>
        <strain evidence="8">CCM 7897</strain>
    </source>
</reference>
<gene>
    <name evidence="6 8" type="primary">pqqB</name>
    <name evidence="8" type="ORF">GCM10007301_43520</name>
</gene>
<dbReference type="Proteomes" id="UP000606044">
    <property type="component" value="Unassembled WGS sequence"/>
</dbReference>
<keyword evidence="9" id="KW-1185">Reference proteome</keyword>
<dbReference type="InterPro" id="IPR011842">
    <property type="entry name" value="PQQ_synth_PqqB"/>
</dbReference>
<dbReference type="SUPFAM" id="SSF56281">
    <property type="entry name" value="Metallo-hydrolase/oxidoreductase"/>
    <property type="match status" value="1"/>
</dbReference>
<evidence type="ECO:0000313" key="8">
    <source>
        <dbReference type="EMBL" id="GGF78797.1"/>
    </source>
</evidence>
<dbReference type="RefSeq" id="WP_188582514.1">
    <property type="nucleotide sequence ID" value="NZ_BMCT01000007.1"/>
</dbReference>
<reference evidence="8" key="1">
    <citation type="journal article" date="2014" name="Int. J. Syst. Evol. Microbiol.">
        <title>Complete genome sequence of Corynebacterium casei LMG S-19264T (=DSM 44701T), isolated from a smear-ripened cheese.</title>
        <authorList>
            <consortium name="US DOE Joint Genome Institute (JGI-PGF)"/>
            <person name="Walter F."/>
            <person name="Albersmeier A."/>
            <person name="Kalinowski J."/>
            <person name="Ruckert C."/>
        </authorList>
    </citation>
    <scope>NUCLEOTIDE SEQUENCE</scope>
    <source>
        <strain evidence="8">CCM 7897</strain>
    </source>
</reference>
<comment type="similarity">
    <text evidence="2 6">Belongs to the PqqB family.</text>
</comment>
<evidence type="ECO:0000256" key="2">
    <source>
        <dbReference type="ARBA" id="ARBA00008481"/>
    </source>
</evidence>
<comment type="pathway">
    <text evidence="1 6">Cofactor biosynthesis; pyrroloquinoline quinone biosynthesis.</text>
</comment>
<dbReference type="GO" id="GO:0018189">
    <property type="term" value="P:pyrroloquinoline quinone biosynthetic process"/>
    <property type="evidence" value="ECO:0007669"/>
    <property type="project" value="UniProtKB-UniRule"/>
</dbReference>
<evidence type="ECO:0000313" key="9">
    <source>
        <dbReference type="Proteomes" id="UP000606044"/>
    </source>
</evidence>
<name>A0A917FFC0_9HYPH</name>
<dbReference type="InterPro" id="IPR001279">
    <property type="entry name" value="Metallo-B-lactamas"/>
</dbReference>
<comment type="caution">
    <text evidence="8">The sequence shown here is derived from an EMBL/GenBank/DDBJ whole genome shotgun (WGS) entry which is preliminary data.</text>
</comment>
<feature type="domain" description="Metallo-beta-lactamase" evidence="7">
    <location>
        <begin position="51"/>
        <end position="260"/>
    </location>
</feature>
<protein>
    <recommendedName>
        <fullName evidence="3 6">Coenzyme PQQ synthesis protein B</fullName>
    </recommendedName>
    <alternativeName>
        <fullName evidence="6">Pyrroloquinoline quinone biosynthesis protein B</fullName>
    </alternativeName>
</protein>
<evidence type="ECO:0000256" key="1">
    <source>
        <dbReference type="ARBA" id="ARBA00004886"/>
    </source>
</evidence>
<dbReference type="EMBL" id="BMCT01000007">
    <property type="protein sequence ID" value="GGF78797.1"/>
    <property type="molecule type" value="Genomic_DNA"/>
</dbReference>
<dbReference type="NCBIfam" id="TIGR02108">
    <property type="entry name" value="PQQ_syn_pqqB"/>
    <property type="match status" value="1"/>
</dbReference>